<reference evidence="12 15" key="3">
    <citation type="submission" date="2018-07" db="EMBL/GenBank/DDBJ databases">
        <title>Leeuwenhoekiella genomics.</title>
        <authorList>
            <person name="Tahon G."/>
            <person name="Willems A."/>
        </authorList>
    </citation>
    <scope>NUCLEOTIDE SEQUENCE [LARGE SCALE GENOMIC DNA]</scope>
    <source>
        <strain evidence="12 15">LMG 24856</strain>
    </source>
</reference>
<sequence>MKILTTRLTGAAWILVSLFWATGNLLWAMPQQTVFGTITDTEQNPIPGVSIRLLNSNTGTQTDMQGAFSIQAQPSDTLSISYLGFKTLRLPVGNQITFTITLQQDITDLGEVTINAGYYNTTRREQTGSIARVTTEEIERQPVTNPLAALQGRMAGVNITQTTGVPGGGFDIQVRGTNSIGAGNDPLYIVDGVPFSGNSLGIATNNARVIPGSVSPLNALSPSDIASIEILKDADATAIYGSRGANGVVLITTKKGKGGKTSLSLNMQTGIAEVAQFVDLMDTSQYLEMRREAYANDEITTYPSNAFDVNGTWEDNPETDWQEKLLGNQAQFQEVNLRLNTGSAQTRFLIGANLRTENTVFEGNSDYTKASVLSAMNHQSADDRFAVNLSLNYVSEDNVLPLSDLTSQTRIPPNSPEVYTEDGSLNWAGNTWGNPYAAILNESYRYKSNNLIANATFSYALTKALSFKANLGYNQIEMEDKRLFPSTRYNPAANRDSRYSVVYSNTASRDSWIVEPQLTYENRWKKLDVSLLAGVTVQQQREEQFYVSAQGFPSNQELDNLASATTTTILDNGSSQYRYQAFFGRVNLNWDKKYMLNLTGRRDGSSRFGTGNRFANFGAAGLAWIFTEEALFKNQNVLSFGKLRASYGITGNDQIGNYEYLDAYTLSGRSYGDLNGLAPAQLFNPNFSWETNKKLELALETGLLNNRIYVIAALFRNRSSNQLVGIPQPGTTGFTSLRANLNAEVENRGFELELRSVNLDGKDLRWVTTFNFSLLKNELLSYPGLENSTNANLLVIGESLNLVQLYELQGVNPETGIYEFRDFNGDGSISFTEDRKYIRSYDPKYFGGLGNEISYKNWNLSFLLQFVGQDKNGLITNIPGAMINQPVAVLDRWQQPGDEATYQRYTTGRNSAALTAYNRFVNSSGNFVDASFVRLKNAYLSYRIPTVSKTITNASIFLQGQNLMTFTPFEGADPESGFSTNLPLLRQFSLGLQIQF</sequence>
<dbReference type="InterPro" id="IPR039426">
    <property type="entry name" value="TonB-dep_rcpt-like"/>
</dbReference>
<keyword evidence="6 8" id="KW-0472">Membrane</keyword>
<evidence type="ECO:0000313" key="12">
    <source>
        <dbReference type="EMBL" id="RXG27440.1"/>
    </source>
</evidence>
<evidence type="ECO:0000313" key="15">
    <source>
        <dbReference type="Proteomes" id="UP000290037"/>
    </source>
</evidence>
<dbReference type="InterPro" id="IPR023996">
    <property type="entry name" value="TonB-dep_OMP_SusC/RagA"/>
</dbReference>
<dbReference type="InterPro" id="IPR023997">
    <property type="entry name" value="TonB-dep_OMP_SusC/RagA_CS"/>
</dbReference>
<reference evidence="14" key="2">
    <citation type="submission" date="2016-11" db="EMBL/GenBank/DDBJ databases">
        <authorList>
            <person name="Varghese N."/>
            <person name="Submissions S."/>
        </authorList>
    </citation>
    <scope>NUCLEOTIDE SEQUENCE [LARGE SCALE GENOMIC DNA]</scope>
    <source>
        <strain evidence="14">DSM 19859</strain>
    </source>
</reference>
<reference evidence="13" key="1">
    <citation type="submission" date="2016-11" db="EMBL/GenBank/DDBJ databases">
        <authorList>
            <person name="Jaros S."/>
            <person name="Januszkiewicz K."/>
            <person name="Wedrychowicz H."/>
        </authorList>
    </citation>
    <scope>NUCLEOTIDE SEQUENCE [LARGE SCALE GENOMIC DNA]</scope>
    <source>
        <strain evidence="13">DSM 19859</strain>
    </source>
</reference>
<evidence type="ECO:0000259" key="10">
    <source>
        <dbReference type="Pfam" id="PF00593"/>
    </source>
</evidence>
<dbReference type="Proteomes" id="UP000290037">
    <property type="component" value="Unassembled WGS sequence"/>
</dbReference>
<keyword evidence="5 9" id="KW-0798">TonB box</keyword>
<keyword evidence="15" id="KW-1185">Reference proteome</keyword>
<dbReference type="GO" id="GO:0009279">
    <property type="term" value="C:cell outer membrane"/>
    <property type="evidence" value="ECO:0007669"/>
    <property type="project" value="UniProtKB-SubCell"/>
</dbReference>
<evidence type="ECO:0000256" key="2">
    <source>
        <dbReference type="ARBA" id="ARBA00022448"/>
    </source>
</evidence>
<dbReference type="Pfam" id="PF07715">
    <property type="entry name" value="Plug"/>
    <property type="match status" value="1"/>
</dbReference>
<dbReference type="AlphaFoldDB" id="A0A1M5UBD9"/>
<evidence type="ECO:0000259" key="11">
    <source>
        <dbReference type="Pfam" id="PF07715"/>
    </source>
</evidence>
<dbReference type="InterPro" id="IPR008969">
    <property type="entry name" value="CarboxyPept-like_regulatory"/>
</dbReference>
<keyword evidence="4 8" id="KW-0812">Transmembrane</keyword>
<evidence type="ECO:0000313" key="14">
    <source>
        <dbReference type="Proteomes" id="UP000184240"/>
    </source>
</evidence>
<name>A0A1M5UBD9_9FLAO</name>
<keyword evidence="2 8" id="KW-0813">Transport</keyword>
<dbReference type="Pfam" id="PF13715">
    <property type="entry name" value="CarbopepD_reg_2"/>
    <property type="match status" value="1"/>
</dbReference>
<feature type="domain" description="TonB-dependent receptor plug" evidence="11">
    <location>
        <begin position="123"/>
        <end position="248"/>
    </location>
</feature>
<evidence type="ECO:0000256" key="7">
    <source>
        <dbReference type="ARBA" id="ARBA00023237"/>
    </source>
</evidence>
<dbReference type="SUPFAM" id="SSF56935">
    <property type="entry name" value="Porins"/>
    <property type="match status" value="1"/>
</dbReference>
<gene>
    <name evidence="12" type="ORF">DSM01_2959</name>
    <name evidence="13" type="ORF">SAMN04487999_0615</name>
</gene>
<comment type="similarity">
    <text evidence="8 9">Belongs to the TonB-dependent receptor family.</text>
</comment>
<evidence type="ECO:0000256" key="5">
    <source>
        <dbReference type="ARBA" id="ARBA00023077"/>
    </source>
</evidence>
<dbReference type="EMBL" id="FQXT01000001">
    <property type="protein sequence ID" value="SHH60279.1"/>
    <property type="molecule type" value="Genomic_DNA"/>
</dbReference>
<comment type="subcellular location">
    <subcellularLocation>
        <location evidence="1 8">Cell outer membrane</location>
        <topology evidence="1 8">Multi-pass membrane protein</topology>
    </subcellularLocation>
</comment>
<accession>A0A1M5UBD9</accession>
<dbReference type="OrthoDB" id="9768177at2"/>
<dbReference type="InterPro" id="IPR000531">
    <property type="entry name" value="Beta-barrel_TonB"/>
</dbReference>
<proteinExistence type="inferred from homology"/>
<dbReference type="PROSITE" id="PS52016">
    <property type="entry name" value="TONB_DEPENDENT_REC_3"/>
    <property type="match status" value="1"/>
</dbReference>
<evidence type="ECO:0000256" key="4">
    <source>
        <dbReference type="ARBA" id="ARBA00022692"/>
    </source>
</evidence>
<evidence type="ECO:0000256" key="9">
    <source>
        <dbReference type="RuleBase" id="RU003357"/>
    </source>
</evidence>
<dbReference type="Gene3D" id="2.170.130.10">
    <property type="entry name" value="TonB-dependent receptor, plug domain"/>
    <property type="match status" value="1"/>
</dbReference>
<dbReference type="InterPro" id="IPR036942">
    <property type="entry name" value="Beta-barrel_TonB_sf"/>
</dbReference>
<dbReference type="RefSeq" id="WP_072980204.1">
    <property type="nucleotide sequence ID" value="NZ_FQXT01000001.1"/>
</dbReference>
<dbReference type="InterPro" id="IPR012910">
    <property type="entry name" value="Plug_dom"/>
</dbReference>
<dbReference type="NCBIfam" id="TIGR04057">
    <property type="entry name" value="SusC_RagA_signa"/>
    <property type="match status" value="1"/>
</dbReference>
<feature type="domain" description="TonB-dependent receptor-like beta-barrel" evidence="10">
    <location>
        <begin position="418"/>
        <end position="963"/>
    </location>
</feature>
<keyword evidence="7 8" id="KW-0998">Cell outer membrane</keyword>
<dbReference type="NCBIfam" id="TIGR04056">
    <property type="entry name" value="OMP_RagA_SusC"/>
    <property type="match status" value="1"/>
</dbReference>
<dbReference type="Gene3D" id="2.60.40.1120">
    <property type="entry name" value="Carboxypeptidase-like, regulatory domain"/>
    <property type="match status" value="1"/>
</dbReference>
<dbReference type="Pfam" id="PF00593">
    <property type="entry name" value="TonB_dep_Rec_b-barrel"/>
    <property type="match status" value="1"/>
</dbReference>
<evidence type="ECO:0000256" key="8">
    <source>
        <dbReference type="PROSITE-ProRule" id="PRU01360"/>
    </source>
</evidence>
<dbReference type="Proteomes" id="UP000184240">
    <property type="component" value="Unassembled WGS sequence"/>
</dbReference>
<dbReference type="SUPFAM" id="SSF49464">
    <property type="entry name" value="Carboxypeptidase regulatory domain-like"/>
    <property type="match status" value="1"/>
</dbReference>
<protein>
    <submittedName>
        <fullName evidence="12">TonB-linked SusC/RagA family outer membrane protein</fullName>
    </submittedName>
    <submittedName>
        <fullName evidence="13">TonB-linked outer membrane protein, SusC/RagA family</fullName>
    </submittedName>
</protein>
<evidence type="ECO:0000256" key="3">
    <source>
        <dbReference type="ARBA" id="ARBA00022452"/>
    </source>
</evidence>
<dbReference type="EMBL" id="QOVN01000007">
    <property type="protein sequence ID" value="RXG27440.1"/>
    <property type="molecule type" value="Genomic_DNA"/>
</dbReference>
<dbReference type="Gene3D" id="2.40.170.20">
    <property type="entry name" value="TonB-dependent receptor, beta-barrel domain"/>
    <property type="match status" value="1"/>
</dbReference>
<evidence type="ECO:0000256" key="1">
    <source>
        <dbReference type="ARBA" id="ARBA00004571"/>
    </source>
</evidence>
<dbReference type="STRING" id="573501.SAMN04487999_0615"/>
<dbReference type="InterPro" id="IPR037066">
    <property type="entry name" value="Plug_dom_sf"/>
</dbReference>
<keyword evidence="3 8" id="KW-1134">Transmembrane beta strand</keyword>
<organism evidence="13 14">
    <name type="scientific">Leeuwenhoekiella palythoae</name>
    <dbReference type="NCBI Taxonomy" id="573501"/>
    <lineage>
        <taxon>Bacteria</taxon>
        <taxon>Pseudomonadati</taxon>
        <taxon>Bacteroidota</taxon>
        <taxon>Flavobacteriia</taxon>
        <taxon>Flavobacteriales</taxon>
        <taxon>Flavobacteriaceae</taxon>
        <taxon>Leeuwenhoekiella</taxon>
    </lineage>
</organism>
<evidence type="ECO:0000256" key="6">
    <source>
        <dbReference type="ARBA" id="ARBA00023136"/>
    </source>
</evidence>
<evidence type="ECO:0000313" key="13">
    <source>
        <dbReference type="EMBL" id="SHH60279.1"/>
    </source>
</evidence>